<dbReference type="InterPro" id="IPR002656">
    <property type="entry name" value="Acyl_transf_3_dom"/>
</dbReference>
<keyword evidence="3" id="KW-0012">Acyltransferase</keyword>
<comment type="caution">
    <text evidence="3">The sequence shown here is derived from an EMBL/GenBank/DDBJ whole genome shotgun (WGS) entry which is preliminary data.</text>
</comment>
<protein>
    <submittedName>
        <fullName evidence="3">Acyltransferase</fullName>
    </submittedName>
</protein>
<feature type="transmembrane region" description="Helical" evidence="1">
    <location>
        <begin position="68"/>
        <end position="90"/>
    </location>
</feature>
<proteinExistence type="predicted"/>
<keyword evidence="4" id="KW-1185">Reference proteome</keyword>
<feature type="transmembrane region" description="Helical" evidence="1">
    <location>
        <begin position="337"/>
        <end position="355"/>
    </location>
</feature>
<dbReference type="Pfam" id="PF01757">
    <property type="entry name" value="Acyl_transf_3"/>
    <property type="match status" value="1"/>
</dbReference>
<evidence type="ECO:0000259" key="2">
    <source>
        <dbReference type="Pfam" id="PF01757"/>
    </source>
</evidence>
<evidence type="ECO:0000313" key="3">
    <source>
        <dbReference type="EMBL" id="MCR9035349.1"/>
    </source>
</evidence>
<keyword evidence="1" id="KW-0472">Membrane</keyword>
<gene>
    <name evidence="3" type="ORF">NVS32_00035</name>
</gene>
<organism evidence="3 4">
    <name type="scientific">Tractidigestivibacter montrealensis</name>
    <dbReference type="NCBI Taxonomy" id="2972466"/>
    <lineage>
        <taxon>Bacteria</taxon>
        <taxon>Bacillati</taxon>
        <taxon>Actinomycetota</taxon>
        <taxon>Coriobacteriia</taxon>
        <taxon>Coriobacteriales</taxon>
        <taxon>Atopobiaceae</taxon>
        <taxon>Tractidigestivibacter</taxon>
    </lineage>
</organism>
<evidence type="ECO:0000313" key="4">
    <source>
        <dbReference type="Proteomes" id="UP001204320"/>
    </source>
</evidence>
<evidence type="ECO:0000256" key="1">
    <source>
        <dbReference type="SAM" id="Phobius"/>
    </source>
</evidence>
<keyword evidence="1" id="KW-1133">Transmembrane helix</keyword>
<dbReference type="Proteomes" id="UP001204320">
    <property type="component" value="Unassembled WGS sequence"/>
</dbReference>
<dbReference type="EMBL" id="JANSKA010000001">
    <property type="protein sequence ID" value="MCR9035349.1"/>
    <property type="molecule type" value="Genomic_DNA"/>
</dbReference>
<name>A0ABT1Z561_9ACTN</name>
<feature type="domain" description="Acyltransferase 3" evidence="2">
    <location>
        <begin position="10"/>
        <end position="355"/>
    </location>
</feature>
<sequence>MKPKSRNQTFQWLEALAIIMVIDDHVSTRVGILSSVFPYNSFYMPMLVFISGYFFKDRGVGEGIQHKVLHLLVPYIIWSLAGDALSYILYRCGIVNWFSSPFNLRTIQNLLFLEPLSSITGAGWFVIMLFWVEVGYLVLNRLLCLGKRKKDYALLVLLIVIGFVDLKLCMDGLPGAKRIYRFVLRSIWYLQFYHMGRMFRLYWEKHVEQWRLLYACGACCAVNVLLICVYGDKANFIATSNMRNFNSWWMPLCTSITGTLFWYKVMQMMSSRIGRVKIVDFVAENTFTIMMSHLMFVNIPNFIVYFQILRGSTEFSDFPAKDFVAGAWVRYSPSTRLAGFFCGLLGSLLVAWVINRVKERIAGLRHASH</sequence>
<feature type="transmembrane region" description="Helical" evidence="1">
    <location>
        <begin position="38"/>
        <end position="56"/>
    </location>
</feature>
<keyword evidence="3" id="KW-0808">Transferase</keyword>
<dbReference type="GO" id="GO:0016746">
    <property type="term" value="F:acyltransferase activity"/>
    <property type="evidence" value="ECO:0007669"/>
    <property type="project" value="UniProtKB-KW"/>
</dbReference>
<feature type="transmembrane region" description="Helical" evidence="1">
    <location>
        <begin position="152"/>
        <end position="173"/>
    </location>
</feature>
<feature type="transmembrane region" description="Helical" evidence="1">
    <location>
        <begin position="212"/>
        <end position="232"/>
    </location>
</feature>
<accession>A0ABT1Z561</accession>
<feature type="transmembrane region" description="Helical" evidence="1">
    <location>
        <begin position="287"/>
        <end position="308"/>
    </location>
</feature>
<feature type="transmembrane region" description="Helical" evidence="1">
    <location>
        <begin position="248"/>
        <end position="266"/>
    </location>
</feature>
<dbReference type="RefSeq" id="WP_258498614.1">
    <property type="nucleotide sequence ID" value="NZ_JANSKA010000001.1"/>
</dbReference>
<reference evidence="3 4" key="1">
    <citation type="submission" date="2022-08" db="EMBL/GenBank/DDBJ databases">
        <title>Tractidigestivibacter montrealensis type strain KD21.</title>
        <authorList>
            <person name="Diop K."/>
            <person name="Richard C."/>
            <person name="Routy B."/>
        </authorList>
    </citation>
    <scope>NUCLEOTIDE SEQUENCE [LARGE SCALE GENOMIC DNA]</scope>
    <source>
        <strain evidence="3 4">KD21</strain>
    </source>
</reference>
<keyword evidence="1" id="KW-0812">Transmembrane</keyword>
<feature type="transmembrane region" description="Helical" evidence="1">
    <location>
        <begin position="110"/>
        <end position="132"/>
    </location>
</feature>